<keyword evidence="5" id="KW-0949">S-adenosyl-L-methionine</keyword>
<dbReference type="OMA" id="HELITNG"/>
<dbReference type="Proteomes" id="UP000030669">
    <property type="component" value="Unassembled WGS sequence"/>
</dbReference>
<name>S7RQY5_GLOTA</name>
<feature type="signal peptide" evidence="6">
    <location>
        <begin position="1"/>
        <end position="23"/>
    </location>
</feature>
<dbReference type="OrthoDB" id="422086at2759"/>
<evidence type="ECO:0000313" key="7">
    <source>
        <dbReference type="EMBL" id="EPQ55334.1"/>
    </source>
</evidence>
<comment type="catalytic activity">
    <reaction evidence="5">
        <text>[protein]-C-terminal S-[(2E,6E)-farnesyl]-L-cysteine + S-adenosyl-L-methionine = [protein]-C-terminal S-[(2E,6E)-farnesyl]-L-cysteine methyl ester + S-adenosyl-L-homocysteine</text>
        <dbReference type="Rhea" id="RHEA:21672"/>
        <dbReference type="Rhea" id="RHEA-COMP:12125"/>
        <dbReference type="Rhea" id="RHEA-COMP:12126"/>
        <dbReference type="ChEBI" id="CHEBI:57856"/>
        <dbReference type="ChEBI" id="CHEBI:59789"/>
        <dbReference type="ChEBI" id="CHEBI:90510"/>
        <dbReference type="ChEBI" id="CHEBI:90511"/>
        <dbReference type="EC" id="2.1.1.100"/>
    </reaction>
</comment>
<dbReference type="EC" id="2.1.1.100" evidence="5"/>
<keyword evidence="5" id="KW-0489">Methyltransferase</keyword>
<dbReference type="GO" id="GO:0004671">
    <property type="term" value="F:protein C-terminal S-isoprenylcysteine carboxyl O-methyltransferase activity"/>
    <property type="evidence" value="ECO:0007669"/>
    <property type="project" value="UniProtKB-EC"/>
</dbReference>
<evidence type="ECO:0000256" key="5">
    <source>
        <dbReference type="RuleBase" id="RU362022"/>
    </source>
</evidence>
<dbReference type="HOGENOM" id="CLU_065200_6_0_1"/>
<dbReference type="PANTHER" id="PTHR12714:SF9">
    <property type="entry name" value="PROTEIN-S-ISOPRENYLCYSTEINE O-METHYLTRANSFERASE"/>
    <property type="match status" value="1"/>
</dbReference>
<dbReference type="Gene3D" id="1.20.120.1630">
    <property type="match status" value="1"/>
</dbReference>
<organism evidence="7 8">
    <name type="scientific">Gloeophyllum trabeum (strain ATCC 11539 / FP-39264 / Madison 617)</name>
    <name type="common">Brown rot fungus</name>
    <dbReference type="NCBI Taxonomy" id="670483"/>
    <lineage>
        <taxon>Eukaryota</taxon>
        <taxon>Fungi</taxon>
        <taxon>Dikarya</taxon>
        <taxon>Basidiomycota</taxon>
        <taxon>Agaricomycotina</taxon>
        <taxon>Agaricomycetes</taxon>
        <taxon>Gloeophyllales</taxon>
        <taxon>Gloeophyllaceae</taxon>
        <taxon>Gloeophyllum</taxon>
    </lineage>
</organism>
<keyword evidence="3 5" id="KW-1133">Transmembrane helix</keyword>
<reference evidence="7 8" key="1">
    <citation type="journal article" date="2012" name="Science">
        <title>The Paleozoic origin of enzymatic lignin decomposition reconstructed from 31 fungal genomes.</title>
        <authorList>
            <person name="Floudas D."/>
            <person name="Binder M."/>
            <person name="Riley R."/>
            <person name="Barry K."/>
            <person name="Blanchette R.A."/>
            <person name="Henrissat B."/>
            <person name="Martinez A.T."/>
            <person name="Otillar R."/>
            <person name="Spatafora J.W."/>
            <person name="Yadav J.S."/>
            <person name="Aerts A."/>
            <person name="Benoit I."/>
            <person name="Boyd A."/>
            <person name="Carlson A."/>
            <person name="Copeland A."/>
            <person name="Coutinho P.M."/>
            <person name="de Vries R.P."/>
            <person name="Ferreira P."/>
            <person name="Findley K."/>
            <person name="Foster B."/>
            <person name="Gaskell J."/>
            <person name="Glotzer D."/>
            <person name="Gorecki P."/>
            <person name="Heitman J."/>
            <person name="Hesse C."/>
            <person name="Hori C."/>
            <person name="Igarashi K."/>
            <person name="Jurgens J.A."/>
            <person name="Kallen N."/>
            <person name="Kersten P."/>
            <person name="Kohler A."/>
            <person name="Kuees U."/>
            <person name="Kumar T.K.A."/>
            <person name="Kuo A."/>
            <person name="LaButti K."/>
            <person name="Larrondo L.F."/>
            <person name="Lindquist E."/>
            <person name="Ling A."/>
            <person name="Lombard V."/>
            <person name="Lucas S."/>
            <person name="Lundell T."/>
            <person name="Martin R."/>
            <person name="McLaughlin D.J."/>
            <person name="Morgenstern I."/>
            <person name="Morin E."/>
            <person name="Murat C."/>
            <person name="Nagy L.G."/>
            <person name="Nolan M."/>
            <person name="Ohm R.A."/>
            <person name="Patyshakuliyeva A."/>
            <person name="Rokas A."/>
            <person name="Ruiz-Duenas F.J."/>
            <person name="Sabat G."/>
            <person name="Salamov A."/>
            <person name="Samejima M."/>
            <person name="Schmutz J."/>
            <person name="Slot J.C."/>
            <person name="St John F."/>
            <person name="Stenlid J."/>
            <person name="Sun H."/>
            <person name="Sun S."/>
            <person name="Syed K."/>
            <person name="Tsang A."/>
            <person name="Wiebenga A."/>
            <person name="Young D."/>
            <person name="Pisabarro A."/>
            <person name="Eastwood D.C."/>
            <person name="Martin F."/>
            <person name="Cullen D."/>
            <person name="Grigoriev I.V."/>
            <person name="Hibbett D.S."/>
        </authorList>
    </citation>
    <scope>NUCLEOTIDE SEQUENCE [LARGE SCALE GENOMIC DNA]</scope>
    <source>
        <strain evidence="7 8">ATCC 11539</strain>
    </source>
</reference>
<gene>
    <name evidence="7" type="ORF">GLOTRDRAFT_41999</name>
</gene>
<evidence type="ECO:0000313" key="8">
    <source>
        <dbReference type="Proteomes" id="UP000030669"/>
    </source>
</evidence>
<evidence type="ECO:0000256" key="2">
    <source>
        <dbReference type="ARBA" id="ARBA00022692"/>
    </source>
</evidence>
<proteinExistence type="inferred from homology"/>
<keyword evidence="8" id="KW-1185">Reference proteome</keyword>
<dbReference type="PANTHER" id="PTHR12714">
    <property type="entry name" value="PROTEIN-S ISOPRENYLCYSTEINE O-METHYLTRANSFERASE"/>
    <property type="match status" value="1"/>
</dbReference>
<keyword evidence="4 5" id="KW-0472">Membrane</keyword>
<protein>
    <recommendedName>
        <fullName evidence="5">Protein-S-isoprenylcysteine O-methyltransferase</fullName>
        <ecNumber evidence="5">2.1.1.100</ecNumber>
    </recommendedName>
</protein>
<evidence type="ECO:0000256" key="4">
    <source>
        <dbReference type="ARBA" id="ARBA00023136"/>
    </source>
</evidence>
<dbReference type="GO" id="GO:0032259">
    <property type="term" value="P:methylation"/>
    <property type="evidence" value="ECO:0007669"/>
    <property type="project" value="UniProtKB-KW"/>
</dbReference>
<evidence type="ECO:0000256" key="1">
    <source>
        <dbReference type="ARBA" id="ARBA00004141"/>
    </source>
</evidence>
<accession>S7RQY5</accession>
<feature type="transmembrane region" description="Helical" evidence="5">
    <location>
        <begin position="44"/>
        <end position="71"/>
    </location>
</feature>
<dbReference type="GeneID" id="19306096"/>
<keyword evidence="5" id="KW-0808">Transferase</keyword>
<comment type="similarity">
    <text evidence="5">Belongs to the class VI-like SAM-binding methyltransferase superfamily. Isoprenylcysteine carboxyl methyltransferase family.</text>
</comment>
<comment type="subcellular location">
    <subcellularLocation>
        <location evidence="5">Endoplasmic reticulum membrane</location>
        <topology evidence="5">Multi-pass membrane protein</topology>
    </subcellularLocation>
    <subcellularLocation>
        <location evidence="1">Membrane</location>
        <topology evidence="1">Multi-pass membrane protein</topology>
    </subcellularLocation>
</comment>
<dbReference type="RefSeq" id="XP_007866109.1">
    <property type="nucleotide sequence ID" value="XM_007867918.1"/>
</dbReference>
<evidence type="ECO:0000256" key="3">
    <source>
        <dbReference type="ARBA" id="ARBA00022989"/>
    </source>
</evidence>
<feature type="transmembrane region" description="Helical" evidence="5">
    <location>
        <begin position="91"/>
        <end position="113"/>
    </location>
</feature>
<evidence type="ECO:0000256" key="6">
    <source>
        <dbReference type="SAM" id="SignalP"/>
    </source>
</evidence>
<keyword evidence="2 5" id="KW-0812">Transmembrane</keyword>
<dbReference type="Pfam" id="PF04140">
    <property type="entry name" value="ICMT"/>
    <property type="match status" value="1"/>
</dbReference>
<dbReference type="KEGG" id="gtr:GLOTRDRAFT_41999"/>
<sequence length="236" mass="26612">MSLSKIPWLLIALLSIHAGLIRPNPPPAPEERYLTNYVTRRVHFAIGPFFIKLQVLSSAIVLSEIIIILGLDLPLSEWLYATYNQTNPETISSIRLTSLFVAGCVLAASGAALRQYCYRTLGRFFTFELSLRPGHFLVTKGPYRFVRHPSYTGLFMLLLGFHLCLFTPGSLVYESGILHSRLGSIVSAVWLVLTAGMCSGAVLRMRKEDQLLRTHFGQEWDSWARDVPYRLMPLVL</sequence>
<dbReference type="GO" id="GO:0005789">
    <property type="term" value="C:endoplasmic reticulum membrane"/>
    <property type="evidence" value="ECO:0007669"/>
    <property type="project" value="UniProtKB-SubCell"/>
</dbReference>
<dbReference type="EMBL" id="KB469302">
    <property type="protein sequence ID" value="EPQ55334.1"/>
    <property type="molecule type" value="Genomic_DNA"/>
</dbReference>
<feature type="chain" id="PRO_5004544157" description="Protein-S-isoprenylcysteine O-methyltransferase" evidence="6">
    <location>
        <begin position="24"/>
        <end position="236"/>
    </location>
</feature>
<keyword evidence="6" id="KW-0732">Signal</keyword>
<dbReference type="AlphaFoldDB" id="S7RQY5"/>
<feature type="transmembrane region" description="Helical" evidence="5">
    <location>
        <begin position="185"/>
        <end position="203"/>
    </location>
</feature>
<feature type="transmembrane region" description="Helical" evidence="5">
    <location>
        <begin position="154"/>
        <end position="173"/>
    </location>
</feature>
<keyword evidence="5" id="KW-0256">Endoplasmic reticulum</keyword>
<dbReference type="InterPro" id="IPR007269">
    <property type="entry name" value="ICMT_MeTrfase"/>
</dbReference>